<proteinExistence type="predicted"/>
<evidence type="ECO:0000313" key="1">
    <source>
        <dbReference type="EMBL" id="GAA4168087.1"/>
    </source>
</evidence>
<keyword evidence="2" id="KW-1185">Reference proteome</keyword>
<organism evidence="1 2">
    <name type="scientific">Gryllotalpicola koreensis</name>
    <dbReference type="NCBI Taxonomy" id="993086"/>
    <lineage>
        <taxon>Bacteria</taxon>
        <taxon>Bacillati</taxon>
        <taxon>Actinomycetota</taxon>
        <taxon>Actinomycetes</taxon>
        <taxon>Micrococcales</taxon>
        <taxon>Microbacteriaceae</taxon>
        <taxon>Gryllotalpicola</taxon>
    </lineage>
</organism>
<sequence>MLDERAEVGEVAVDAGRRDADLARNLAQGQRLGSIHRGEQPGGGGDELLAQHRALAPGIPAPRFRLSARLHFDKHRQQVFTHFNQHLFS</sequence>
<comment type="caution">
    <text evidence="1">The sequence shown here is derived from an EMBL/GenBank/DDBJ whole genome shotgun (WGS) entry which is preliminary data.</text>
</comment>
<dbReference type="Proteomes" id="UP001501079">
    <property type="component" value="Unassembled WGS sequence"/>
</dbReference>
<name>A0ABP7ZQM1_9MICO</name>
<evidence type="ECO:0000313" key="2">
    <source>
        <dbReference type="Proteomes" id="UP001501079"/>
    </source>
</evidence>
<protein>
    <submittedName>
        <fullName evidence="1">Uncharacterized protein</fullName>
    </submittedName>
</protein>
<gene>
    <name evidence="1" type="ORF">GCM10022287_02690</name>
</gene>
<reference evidence="2" key="1">
    <citation type="journal article" date="2019" name="Int. J. Syst. Evol. Microbiol.">
        <title>The Global Catalogue of Microorganisms (GCM) 10K type strain sequencing project: providing services to taxonomists for standard genome sequencing and annotation.</title>
        <authorList>
            <consortium name="The Broad Institute Genomics Platform"/>
            <consortium name="The Broad Institute Genome Sequencing Center for Infectious Disease"/>
            <person name="Wu L."/>
            <person name="Ma J."/>
        </authorList>
    </citation>
    <scope>NUCLEOTIDE SEQUENCE [LARGE SCALE GENOMIC DNA]</scope>
    <source>
        <strain evidence="2">JCM 17591</strain>
    </source>
</reference>
<accession>A0ABP7ZQM1</accession>
<dbReference type="EMBL" id="BAABBW010000001">
    <property type="protein sequence ID" value="GAA4168087.1"/>
    <property type="molecule type" value="Genomic_DNA"/>
</dbReference>